<dbReference type="GO" id="GO:0008622">
    <property type="term" value="C:epsilon DNA polymerase complex"/>
    <property type="evidence" value="ECO:0007669"/>
    <property type="project" value="EnsemblFungi"/>
</dbReference>
<evidence type="ECO:0000256" key="3">
    <source>
        <dbReference type="ARBA" id="ARBA00016011"/>
    </source>
</evidence>
<dbReference type="AlphaFoldDB" id="A0A1E4SNK8"/>
<dbReference type="PANTHER" id="PTHR12708:SF0">
    <property type="entry name" value="DNA POLYMERASE EPSILON SUBUNIT 2"/>
    <property type="match status" value="1"/>
</dbReference>
<dbReference type="GO" id="GO:0003690">
    <property type="term" value="F:double-stranded DNA binding"/>
    <property type="evidence" value="ECO:0007669"/>
    <property type="project" value="EnsemblFungi"/>
</dbReference>
<comment type="similarity">
    <text evidence="2">Belongs to the DNA polymerase epsilon subunit B family.</text>
</comment>
<dbReference type="RefSeq" id="XP_020066207.1">
    <property type="nucleotide sequence ID" value="XM_020207391.1"/>
</dbReference>
<keyword evidence="9" id="KW-0808">Transferase</keyword>
<comment type="subcellular location">
    <subcellularLocation>
        <location evidence="1">Nucleus</location>
    </subcellularLocation>
</comment>
<evidence type="ECO:0000256" key="4">
    <source>
        <dbReference type="ARBA" id="ARBA00022705"/>
    </source>
</evidence>
<dbReference type="EMBL" id="KV453910">
    <property type="protein sequence ID" value="ODV81085.1"/>
    <property type="molecule type" value="Genomic_DNA"/>
</dbReference>
<accession>A0A1E4SNK8</accession>
<dbReference type="GO" id="GO:0003887">
    <property type="term" value="F:DNA-directed DNA polymerase activity"/>
    <property type="evidence" value="ECO:0007669"/>
    <property type="project" value="UniProtKB-KW"/>
</dbReference>
<reference evidence="10" key="1">
    <citation type="submission" date="2016-05" db="EMBL/GenBank/DDBJ databases">
        <title>Comparative genomics of biotechnologically important yeasts.</title>
        <authorList>
            <consortium name="DOE Joint Genome Institute"/>
            <person name="Riley R."/>
            <person name="Haridas S."/>
            <person name="Wolfe K.H."/>
            <person name="Lopes M.R."/>
            <person name="Hittinger C.T."/>
            <person name="Goker M."/>
            <person name="Salamov A."/>
            <person name="Wisecaver J."/>
            <person name="Long T.M."/>
            <person name="Aerts A.L."/>
            <person name="Barry K."/>
            <person name="Choi C."/>
            <person name="Clum A."/>
            <person name="Coughlan A.Y."/>
            <person name="Deshpande S."/>
            <person name="Douglass A.P."/>
            <person name="Hanson S.J."/>
            <person name="Klenk H.-P."/>
            <person name="Labutti K."/>
            <person name="Lapidus A."/>
            <person name="Lindquist E."/>
            <person name="Lipzen A."/>
            <person name="Meier-Kolthoff J.P."/>
            <person name="Ohm R.A."/>
            <person name="Otillar R.P."/>
            <person name="Pangilinan J."/>
            <person name="Peng Y."/>
            <person name="Rokas A."/>
            <person name="Rosa C.A."/>
            <person name="Scheuner C."/>
            <person name="Sibirny A.A."/>
            <person name="Slot J.C."/>
            <person name="Stielow J.B."/>
            <person name="Sun H."/>
            <person name="Kurtzman C.P."/>
            <person name="Blackwell M."/>
            <person name="Grigoriev I.V."/>
            <person name="Jeffries T.W."/>
        </authorList>
    </citation>
    <scope>NUCLEOTIDE SEQUENCE [LARGE SCALE GENOMIC DNA]</scope>
    <source>
        <strain evidence="10">NRRL Y-17324</strain>
    </source>
</reference>
<dbReference type="InterPro" id="IPR007185">
    <property type="entry name" value="DNA_pol_a/d/e_bsu"/>
</dbReference>
<dbReference type="GO" id="GO:0045005">
    <property type="term" value="P:DNA-templated DNA replication maintenance of fidelity"/>
    <property type="evidence" value="ECO:0007669"/>
    <property type="project" value="EnsemblFungi"/>
</dbReference>
<organism evidence="9 10">
    <name type="scientific">Suhomyces tanzawaensis NRRL Y-17324</name>
    <dbReference type="NCBI Taxonomy" id="984487"/>
    <lineage>
        <taxon>Eukaryota</taxon>
        <taxon>Fungi</taxon>
        <taxon>Dikarya</taxon>
        <taxon>Ascomycota</taxon>
        <taxon>Saccharomycotina</taxon>
        <taxon>Pichiomycetes</taxon>
        <taxon>Debaryomycetaceae</taxon>
        <taxon>Suhomyces</taxon>
    </lineage>
</organism>
<name>A0A1E4SNK8_9ASCO</name>
<keyword evidence="5" id="KW-0238">DNA-binding</keyword>
<evidence type="ECO:0000313" key="9">
    <source>
        <dbReference type="EMBL" id="ODV81085.1"/>
    </source>
</evidence>
<evidence type="ECO:0000256" key="5">
    <source>
        <dbReference type="ARBA" id="ARBA00023125"/>
    </source>
</evidence>
<dbReference type="OrthoDB" id="10254730at2759"/>
<evidence type="ECO:0000256" key="6">
    <source>
        <dbReference type="ARBA" id="ARBA00023242"/>
    </source>
</evidence>
<dbReference type="GO" id="GO:0042276">
    <property type="term" value="P:error-prone translesion synthesis"/>
    <property type="evidence" value="ECO:0007669"/>
    <property type="project" value="EnsemblFungi"/>
</dbReference>
<keyword evidence="9" id="KW-0239">DNA-directed DNA polymerase</keyword>
<gene>
    <name evidence="9" type="ORF">CANTADRAFT_25344</name>
</gene>
<evidence type="ECO:0000313" key="10">
    <source>
        <dbReference type="Proteomes" id="UP000094285"/>
    </source>
</evidence>
<dbReference type="PANTHER" id="PTHR12708">
    <property type="entry name" value="DNA POLYMERASE EPSILON SUBUNIT B"/>
    <property type="match status" value="1"/>
</dbReference>
<dbReference type="InterPro" id="IPR016266">
    <property type="entry name" value="POLE2"/>
</dbReference>
<proteinExistence type="inferred from homology"/>
<keyword evidence="10" id="KW-1185">Reference proteome</keyword>
<sequence length="677" mass="76577">MSTSLPIKLQPSNLRPIAYRILSKKHGLNLKTDALAILTETISYKFGFEWKSVRSQQFIEEVARIWKLEDRGLFIDGAGLKQVLKELSKKKDSEAAGETVPAVAGRSDTVVDIVEEEEVPEEVINWKDYFKVINPNQQPKYKFDRHRKQFNLVSSNSIPGHSLMSKTLESTVELFYNRYNLISDRLSRHENFQKASYSNVSSLRRLALAGSSIQGLSASNEITLIKNVLGRDGSKFILFGLLSKNSAGDFILEDSTDYIELNISQAYKAEGSFYCVGMFVIVEGIYSANGGSSNQMNDYIGGCFHVSVIGHPPAERRDVSNENYGSLDFLGIQGNAGSSSTLAKVEKTLKINKPWKKKLIALEKSLTTHKLIMLGSDCYLDSFRVMDGLKKLFGAIETSLEDEFSEPLAIIMVGSFISKPLTPTNSSVSTISNSEYYKSNFDNLANILSGFPNIIKTCKLILVPGKNDPWQTTYSLGSSNLNYLPQKMVPNVFLNRLERLFPKGNLIRAWNPFRINYLSQEILILKDDLMSKFKRNDIIFEHDLELEEQLLEKEKKEMGNDEERINKLVLGQNGDVHIPEKIKQARKLVKTLLDQGNLQPFLRSLKLIDPNYDHVLRIEPLPTVLILQDAGVENFEVTYNGCKVVNIGRLIGNSGRRLNYAEYYPSGKRFEFKEIYF</sequence>
<dbReference type="GO" id="GO:0043596">
    <property type="term" value="C:nuclear replication fork"/>
    <property type="evidence" value="ECO:0007669"/>
    <property type="project" value="EnsemblFungi"/>
</dbReference>
<evidence type="ECO:0000256" key="1">
    <source>
        <dbReference type="ARBA" id="ARBA00004123"/>
    </source>
</evidence>
<keyword evidence="9" id="KW-0548">Nucleotidyltransferase</keyword>
<evidence type="ECO:0000259" key="8">
    <source>
        <dbReference type="Pfam" id="PF04042"/>
    </source>
</evidence>
<keyword evidence="6" id="KW-0539">Nucleus</keyword>
<evidence type="ECO:0000256" key="2">
    <source>
        <dbReference type="ARBA" id="ARBA00009560"/>
    </source>
</evidence>
<dbReference type="GO" id="GO:0005737">
    <property type="term" value="C:cytoplasm"/>
    <property type="evidence" value="ECO:0007669"/>
    <property type="project" value="EnsemblFungi"/>
</dbReference>
<dbReference type="STRING" id="984487.A0A1E4SNK8"/>
<dbReference type="GeneID" id="30981528"/>
<dbReference type="GO" id="GO:0003697">
    <property type="term" value="F:single-stranded DNA binding"/>
    <property type="evidence" value="ECO:0007669"/>
    <property type="project" value="EnsemblFungi"/>
</dbReference>
<evidence type="ECO:0000256" key="7">
    <source>
        <dbReference type="ARBA" id="ARBA00032930"/>
    </source>
</evidence>
<protein>
    <recommendedName>
        <fullName evidence="3">DNA polymerase epsilon subunit B</fullName>
    </recommendedName>
    <alternativeName>
        <fullName evidence="7">DNA polymerase II subunit 2</fullName>
    </alternativeName>
</protein>
<dbReference type="GO" id="GO:0030337">
    <property type="term" value="F:DNA polymerase processivity factor activity"/>
    <property type="evidence" value="ECO:0007669"/>
    <property type="project" value="EnsemblFungi"/>
</dbReference>
<keyword evidence="4" id="KW-0235">DNA replication</keyword>
<dbReference type="Proteomes" id="UP000094285">
    <property type="component" value="Unassembled WGS sequence"/>
</dbReference>
<dbReference type="Pfam" id="PF04042">
    <property type="entry name" value="DNA_pol_E_B"/>
    <property type="match status" value="1"/>
</dbReference>
<feature type="domain" description="DNA polymerase alpha/delta/epsilon subunit B" evidence="8">
    <location>
        <begin position="372"/>
        <end position="629"/>
    </location>
</feature>